<name>A0A1J5TMQ4_9ARCH</name>
<evidence type="ECO:0008006" key="9">
    <source>
        <dbReference type="Google" id="ProtNLM"/>
    </source>
</evidence>
<protein>
    <recommendedName>
        <fullName evidence="9">Acetyl-CoA acetyltransferase</fullName>
    </recommendedName>
</protein>
<organism evidence="7 8">
    <name type="scientific">Marine Group III euryarchaeote CG-Epi1</name>
    <dbReference type="NCBI Taxonomy" id="1888995"/>
    <lineage>
        <taxon>Archaea</taxon>
        <taxon>Methanobacteriati</taxon>
        <taxon>Thermoplasmatota</taxon>
        <taxon>Thermoplasmata</taxon>
        <taxon>Candidatus Thermoprofundales</taxon>
    </lineage>
</organism>
<dbReference type="InterPro" id="IPR020615">
    <property type="entry name" value="Thiolase_acyl_enz_int_AS"/>
</dbReference>
<accession>A0A1J5TMQ4</accession>
<evidence type="ECO:0000313" key="7">
    <source>
        <dbReference type="EMBL" id="OIR17488.1"/>
    </source>
</evidence>
<dbReference type="GO" id="GO:0016747">
    <property type="term" value="F:acyltransferase activity, transferring groups other than amino-acyl groups"/>
    <property type="evidence" value="ECO:0007669"/>
    <property type="project" value="InterPro"/>
</dbReference>
<dbReference type="InterPro" id="IPR020613">
    <property type="entry name" value="Thiolase_CS"/>
</dbReference>
<evidence type="ECO:0000256" key="3">
    <source>
        <dbReference type="ARBA" id="ARBA00023229"/>
    </source>
</evidence>
<feature type="domain" description="Thiolase C-terminal" evidence="6">
    <location>
        <begin position="268"/>
        <end position="389"/>
    </location>
</feature>
<comment type="caution">
    <text evidence="7">The sequence shown here is derived from an EMBL/GenBank/DDBJ whole genome shotgun (WGS) entry which is preliminary data.</text>
</comment>
<evidence type="ECO:0000256" key="2">
    <source>
        <dbReference type="ARBA" id="ARBA00022679"/>
    </source>
</evidence>
<sequence>MQYPKDVVIVAGVRTAHGKFRGSLFHTSAVDLGALAIKETLKQVELDASLVEEVIMGNVLSAGIGQHPARQSAIKADIPEEIPALTVNKMCGSSMKAIMLAANAIRAGESEILIAGGMESMSQSPFTVARSQDGKVSMEKPVDSMMHDGLIDPFNGMVMAQTGNRIAEQFGITRDEADLFAIESHIRAHNAHKKGKFKDYHVAVEHDDGMLTTDEGIRPNSSLEGLAKLKPVFDENGIVTAGNASQISDGASACLVMSRRKAEELELEPLATITGYCATGVKSKDVMSAPIPTVQKLWKMNNREGEKDYDLYEHNEAFASASLGVMQGLGLKHEKLNVNGGAVAMGHPLGASGCRIVLALIHALRQNGGKRGFATACLGGGMATAIEIEI</sequence>
<feature type="domain" description="Thiolase N-terminal" evidence="5">
    <location>
        <begin position="7"/>
        <end position="259"/>
    </location>
</feature>
<keyword evidence="4" id="KW-0012">Acyltransferase</keyword>
<dbReference type="FunFam" id="3.40.47.10:FF:000010">
    <property type="entry name" value="Acetyl-CoA acetyltransferase (Thiolase)"/>
    <property type="match status" value="1"/>
</dbReference>
<dbReference type="InterPro" id="IPR020617">
    <property type="entry name" value="Thiolase_C"/>
</dbReference>
<dbReference type="PANTHER" id="PTHR18919:SF107">
    <property type="entry name" value="ACETYL-COA ACETYLTRANSFERASE, CYTOSOLIC"/>
    <property type="match status" value="1"/>
</dbReference>
<dbReference type="CDD" id="cd00751">
    <property type="entry name" value="thiolase"/>
    <property type="match status" value="1"/>
</dbReference>
<comment type="similarity">
    <text evidence="1">Belongs to the thiolase-like superfamily. Thiolase family.</text>
</comment>
<dbReference type="PANTHER" id="PTHR18919">
    <property type="entry name" value="ACETYL-COA C-ACYLTRANSFERASE"/>
    <property type="match status" value="1"/>
</dbReference>
<dbReference type="Gene3D" id="3.40.47.10">
    <property type="match status" value="2"/>
</dbReference>
<reference evidence="7 8" key="1">
    <citation type="submission" date="2016-08" db="EMBL/GenBank/DDBJ databases">
        <title>New Insights into Marine Group III Euryarchaeota, from dark to light.</title>
        <authorList>
            <person name="Haro-Moreno J.M."/>
            <person name="Rodriguez-Valera F."/>
            <person name="Lopez-Garcia P."/>
            <person name="Moreira D."/>
            <person name="Martin-Cuadrado A.B."/>
        </authorList>
    </citation>
    <scope>NUCLEOTIDE SEQUENCE [LARGE SCALE GENOMIC DNA]</scope>
    <source>
        <strain evidence="7">CG-Epi1</strain>
    </source>
</reference>
<keyword evidence="2" id="KW-0808">Transferase</keyword>
<dbReference type="GO" id="GO:0008299">
    <property type="term" value="P:isoprenoid biosynthetic process"/>
    <property type="evidence" value="ECO:0007669"/>
    <property type="project" value="UniProtKB-KW"/>
</dbReference>
<dbReference type="AlphaFoldDB" id="A0A1J5TMQ4"/>
<keyword evidence="3" id="KW-0414">Isoprene biosynthesis</keyword>
<dbReference type="PROSITE" id="PS00737">
    <property type="entry name" value="THIOLASE_2"/>
    <property type="match status" value="1"/>
</dbReference>
<dbReference type="SUPFAM" id="SSF53901">
    <property type="entry name" value="Thiolase-like"/>
    <property type="match status" value="2"/>
</dbReference>
<dbReference type="NCBIfam" id="TIGR01930">
    <property type="entry name" value="AcCoA-C-Actrans"/>
    <property type="match status" value="1"/>
</dbReference>
<evidence type="ECO:0000259" key="5">
    <source>
        <dbReference type="Pfam" id="PF00108"/>
    </source>
</evidence>
<evidence type="ECO:0000256" key="1">
    <source>
        <dbReference type="ARBA" id="ARBA00010982"/>
    </source>
</evidence>
<dbReference type="InterPro" id="IPR002155">
    <property type="entry name" value="Thiolase"/>
</dbReference>
<dbReference type="STRING" id="1888995.BD935_02230"/>
<dbReference type="PROSITE" id="PS00098">
    <property type="entry name" value="THIOLASE_1"/>
    <property type="match status" value="1"/>
</dbReference>
<evidence type="ECO:0000256" key="4">
    <source>
        <dbReference type="ARBA" id="ARBA00023315"/>
    </source>
</evidence>
<gene>
    <name evidence="7" type="ORF">BD935_02230</name>
</gene>
<evidence type="ECO:0000259" key="6">
    <source>
        <dbReference type="Pfam" id="PF02803"/>
    </source>
</evidence>
<proteinExistence type="inferred from homology"/>
<dbReference type="EMBL" id="MIZA01000022">
    <property type="protein sequence ID" value="OIR17488.1"/>
    <property type="molecule type" value="Genomic_DNA"/>
</dbReference>
<evidence type="ECO:0000313" key="8">
    <source>
        <dbReference type="Proteomes" id="UP000183080"/>
    </source>
</evidence>
<dbReference type="Proteomes" id="UP000183080">
    <property type="component" value="Unassembled WGS sequence"/>
</dbReference>
<dbReference type="InterPro" id="IPR016039">
    <property type="entry name" value="Thiolase-like"/>
</dbReference>
<dbReference type="Pfam" id="PF00108">
    <property type="entry name" value="Thiolase_N"/>
    <property type="match status" value="1"/>
</dbReference>
<dbReference type="InterPro" id="IPR020616">
    <property type="entry name" value="Thiolase_N"/>
</dbReference>
<dbReference type="Pfam" id="PF02803">
    <property type="entry name" value="Thiolase_C"/>
    <property type="match status" value="1"/>
</dbReference>
<dbReference type="PIRSF" id="PIRSF000429">
    <property type="entry name" value="Ac-CoA_Ac_transf"/>
    <property type="match status" value="1"/>
</dbReference>